<proteinExistence type="predicted"/>
<reference evidence="1 2" key="1">
    <citation type="submission" date="2017-08" db="EMBL/GenBank/DDBJ databases">
        <title>Comparative genomics of bacteria isolated from necrotic lesions of AOD affected trees.</title>
        <authorList>
            <person name="Doonan J."/>
            <person name="Denman S."/>
            <person name="Mcdonald J.E."/>
        </authorList>
    </citation>
    <scope>NUCLEOTIDE SEQUENCE [LARGE SCALE GENOMIC DNA]</scope>
    <source>
        <strain evidence="1 2">CIP 105588</strain>
    </source>
</reference>
<keyword evidence="2" id="KW-1185">Reference proteome</keyword>
<protein>
    <submittedName>
        <fullName evidence="1">Uncharacterized protein</fullName>
    </submittedName>
</protein>
<dbReference type="RefSeq" id="WP_120349694.1">
    <property type="nucleotide sequence ID" value="NZ_NSDJ01000001.1"/>
</dbReference>
<sequence length="129" mass="14394">MTTFRDRLMAKGCNYEPNARSSLDEWFSSIVDVPLDKLDVGDIARAIRQDLFLGDVLPRAEAILQGDPLAGDDYDGQLISSIASLSPNEAKSVLHYLKRISLILNQLDKSDFDERLLLDIKKIDQLTSG</sequence>
<accession>A0ABX9Q0U5</accession>
<evidence type="ECO:0000313" key="1">
    <source>
        <dbReference type="EMBL" id="RKF70465.1"/>
    </source>
</evidence>
<gene>
    <name evidence="1" type="ORF">CKQ54_19710</name>
</gene>
<dbReference type="CDD" id="cd20691">
    <property type="entry name" value="CdiI_EC536-like"/>
    <property type="match status" value="1"/>
</dbReference>
<name>A0ABX9Q0U5_9GAMM</name>
<dbReference type="InterPro" id="IPR040547">
    <property type="entry name" value="CdiI"/>
</dbReference>
<evidence type="ECO:0000313" key="2">
    <source>
        <dbReference type="Proteomes" id="UP000284853"/>
    </source>
</evidence>
<dbReference type="Proteomes" id="UP000284853">
    <property type="component" value="Unassembled WGS sequence"/>
</dbReference>
<dbReference type="EMBL" id="NSDJ01000001">
    <property type="protein sequence ID" value="RKF70465.1"/>
    <property type="molecule type" value="Genomic_DNA"/>
</dbReference>
<dbReference type="Pfam" id="PF18616">
    <property type="entry name" value="CdiI_3"/>
    <property type="match status" value="1"/>
</dbReference>
<comment type="caution">
    <text evidence="1">The sequence shown here is derived from an EMBL/GenBank/DDBJ whole genome shotgun (WGS) entry which is preliminary data.</text>
</comment>
<organism evidence="1 2">
    <name type="scientific">Rahnella variigena</name>
    <dbReference type="NCBI Taxonomy" id="574964"/>
    <lineage>
        <taxon>Bacteria</taxon>
        <taxon>Pseudomonadati</taxon>
        <taxon>Pseudomonadota</taxon>
        <taxon>Gammaproteobacteria</taxon>
        <taxon>Enterobacterales</taxon>
        <taxon>Yersiniaceae</taxon>
        <taxon>Rahnella</taxon>
    </lineage>
</organism>
<dbReference type="GeneID" id="302711032"/>